<evidence type="ECO:0000313" key="1">
    <source>
        <dbReference type="EMBL" id="GBM75177.1"/>
    </source>
</evidence>
<protein>
    <submittedName>
        <fullName evidence="1">Uncharacterized protein</fullName>
    </submittedName>
</protein>
<evidence type="ECO:0000313" key="2">
    <source>
        <dbReference type="Proteomes" id="UP000499080"/>
    </source>
</evidence>
<gene>
    <name evidence="1" type="ORF">AVEN_99571_1</name>
</gene>
<comment type="caution">
    <text evidence="1">The sequence shown here is derived from an EMBL/GenBank/DDBJ whole genome shotgun (WGS) entry which is preliminary data.</text>
</comment>
<sequence>MTSCPSCRLGWGSHSLFFEAGVRLRIFKSICSRRIWLSGPVKVPPRTKEPTAVFFVQGNINNEDQLCKKCQKELGLEISWIYRGEEHNGLEFRLLQFEVFNVVSSSKFKTVVFATFNKYSS</sequence>
<reference evidence="1 2" key="1">
    <citation type="journal article" date="2019" name="Sci. Rep.">
        <title>Orb-weaving spider Araneus ventricosus genome elucidates the spidroin gene catalogue.</title>
        <authorList>
            <person name="Kono N."/>
            <person name="Nakamura H."/>
            <person name="Ohtoshi R."/>
            <person name="Moran D.A.P."/>
            <person name="Shinohara A."/>
            <person name="Yoshida Y."/>
            <person name="Fujiwara M."/>
            <person name="Mori M."/>
            <person name="Tomita M."/>
            <person name="Arakawa K."/>
        </authorList>
    </citation>
    <scope>NUCLEOTIDE SEQUENCE [LARGE SCALE GENOMIC DNA]</scope>
</reference>
<organism evidence="1 2">
    <name type="scientific">Araneus ventricosus</name>
    <name type="common">Orbweaver spider</name>
    <name type="synonym">Epeira ventricosa</name>
    <dbReference type="NCBI Taxonomy" id="182803"/>
    <lineage>
        <taxon>Eukaryota</taxon>
        <taxon>Metazoa</taxon>
        <taxon>Ecdysozoa</taxon>
        <taxon>Arthropoda</taxon>
        <taxon>Chelicerata</taxon>
        <taxon>Arachnida</taxon>
        <taxon>Araneae</taxon>
        <taxon>Araneomorphae</taxon>
        <taxon>Entelegynae</taxon>
        <taxon>Araneoidea</taxon>
        <taxon>Araneidae</taxon>
        <taxon>Araneus</taxon>
    </lineage>
</organism>
<accession>A0A4Y2IBT1</accession>
<dbReference type="Proteomes" id="UP000499080">
    <property type="component" value="Unassembled WGS sequence"/>
</dbReference>
<dbReference type="AlphaFoldDB" id="A0A4Y2IBT1"/>
<dbReference type="EMBL" id="BGPR01002541">
    <property type="protein sequence ID" value="GBM75177.1"/>
    <property type="molecule type" value="Genomic_DNA"/>
</dbReference>
<keyword evidence="2" id="KW-1185">Reference proteome</keyword>
<proteinExistence type="predicted"/>
<name>A0A4Y2IBT1_ARAVE</name>